<dbReference type="AlphaFoldDB" id="A0A4R7AYM7"/>
<feature type="domain" description="ABC transmembrane type-1" evidence="12">
    <location>
        <begin position="8"/>
        <end position="212"/>
    </location>
</feature>
<evidence type="ECO:0000256" key="9">
    <source>
        <dbReference type="ARBA" id="ARBA00023136"/>
    </source>
</evidence>
<keyword evidence="8 10" id="KW-1133">Transmembrane helix</keyword>
<dbReference type="EMBL" id="SNZP01000015">
    <property type="protein sequence ID" value="TDR73051.1"/>
    <property type="molecule type" value="Genomic_DNA"/>
</dbReference>
<evidence type="ECO:0000256" key="11">
    <source>
        <dbReference type="RuleBase" id="RU365097"/>
    </source>
</evidence>
<feature type="transmembrane region" description="Helical" evidence="10">
    <location>
        <begin position="87"/>
        <end position="113"/>
    </location>
</feature>
<comment type="subcellular location">
    <subcellularLocation>
        <location evidence="11">Cell inner membrane</location>
        <topology evidence="11">Multi-pass membrane protein</topology>
    </subcellularLocation>
    <subcellularLocation>
        <location evidence="2 10">Cell membrane</location>
        <topology evidence="2 10">Multi-pass membrane protein</topology>
    </subcellularLocation>
</comment>
<evidence type="ECO:0000256" key="7">
    <source>
        <dbReference type="ARBA" id="ARBA00022692"/>
    </source>
</evidence>
<comment type="caution">
    <text evidence="13">The sequence shown here is derived from an EMBL/GenBank/DDBJ whole genome shotgun (WGS) entry which is preliminary data.</text>
</comment>
<keyword evidence="5" id="KW-1003">Cell membrane</keyword>
<evidence type="ECO:0000256" key="1">
    <source>
        <dbReference type="ARBA" id="ARBA00002949"/>
    </source>
</evidence>
<reference evidence="13 14" key="1">
    <citation type="submission" date="2019-03" db="EMBL/GenBank/DDBJ databases">
        <title>Genomic Encyclopedia of Type Strains, Phase III (KMG-III): the genomes of soil and plant-associated and newly described type strains.</title>
        <authorList>
            <person name="Whitman W."/>
        </authorList>
    </citation>
    <scope>NUCLEOTIDE SEQUENCE [LARGE SCALE GENOMIC DNA]</scope>
    <source>
        <strain evidence="13 14">CECT 8976</strain>
    </source>
</reference>
<dbReference type="InterPro" id="IPR011867">
    <property type="entry name" value="ModB_ABC"/>
</dbReference>
<evidence type="ECO:0000259" key="12">
    <source>
        <dbReference type="PROSITE" id="PS50928"/>
    </source>
</evidence>
<evidence type="ECO:0000256" key="2">
    <source>
        <dbReference type="ARBA" id="ARBA00004651"/>
    </source>
</evidence>
<dbReference type="NCBIfam" id="TIGR02141">
    <property type="entry name" value="modB_ABC"/>
    <property type="match status" value="1"/>
</dbReference>
<dbReference type="InterPro" id="IPR035906">
    <property type="entry name" value="MetI-like_sf"/>
</dbReference>
<feature type="transmembrane region" description="Helical" evidence="10">
    <location>
        <begin position="12"/>
        <end position="34"/>
    </location>
</feature>
<dbReference type="Pfam" id="PF00528">
    <property type="entry name" value="BPD_transp_1"/>
    <property type="match status" value="1"/>
</dbReference>
<evidence type="ECO:0000256" key="10">
    <source>
        <dbReference type="RuleBase" id="RU363032"/>
    </source>
</evidence>
<protein>
    <recommendedName>
        <fullName evidence="11">Molybdenum transport system permease</fullName>
    </recommendedName>
</protein>
<feature type="transmembrane region" description="Helical" evidence="10">
    <location>
        <begin position="195"/>
        <end position="215"/>
    </location>
</feature>
<evidence type="ECO:0000256" key="3">
    <source>
        <dbReference type="ARBA" id="ARBA00007069"/>
    </source>
</evidence>
<sequence>MIPDLAPLWLSARLALLTTLILLVVGVPLAGWLAHRRSPLKPLVETLVSMPLVLPPSVLGFYLLLFLSPTGSLGGWLRETLGLQLVFSFPGLVLGSVLFSLPFMVQPVAAALAAQPASLREAAWTLGRSRLGTFVAVELPGVRAALAAGAVMSFAHTVGEFGLVLMIGGNIPGVTQVASIAVYQQVEQMNYPAAHVYAGILCGFAFSVVLLVNLLRRYADRHGANP</sequence>
<dbReference type="RefSeq" id="WP_208108372.1">
    <property type="nucleotide sequence ID" value="NZ_SNZP01000015.1"/>
</dbReference>
<keyword evidence="4 10" id="KW-0813">Transport</keyword>
<keyword evidence="6 11" id="KW-0500">Molybdenum</keyword>
<keyword evidence="14" id="KW-1185">Reference proteome</keyword>
<accession>A0A4R7AYM7</accession>
<comment type="function">
    <text evidence="1 11">Part of the binding-protein-dependent transport system for molybdenum; probably responsible for the translocation of the substrate across the membrane.</text>
</comment>
<evidence type="ECO:0000313" key="14">
    <source>
        <dbReference type="Proteomes" id="UP000295611"/>
    </source>
</evidence>
<dbReference type="PROSITE" id="PS50928">
    <property type="entry name" value="ABC_TM1"/>
    <property type="match status" value="1"/>
</dbReference>
<dbReference type="Proteomes" id="UP000295611">
    <property type="component" value="Unassembled WGS sequence"/>
</dbReference>
<comment type="similarity">
    <text evidence="3 11">Belongs to the binding-protein-dependent transport system permease family. CysTW subfamily.</text>
</comment>
<evidence type="ECO:0000256" key="5">
    <source>
        <dbReference type="ARBA" id="ARBA00022475"/>
    </source>
</evidence>
<proteinExistence type="inferred from homology"/>
<dbReference type="Gene3D" id="1.10.3720.10">
    <property type="entry name" value="MetI-like"/>
    <property type="match status" value="1"/>
</dbReference>
<organism evidence="13 14">
    <name type="scientific">Paludibacterium purpuratum</name>
    <dbReference type="NCBI Taxonomy" id="1144873"/>
    <lineage>
        <taxon>Bacteria</taxon>
        <taxon>Pseudomonadati</taxon>
        <taxon>Pseudomonadota</taxon>
        <taxon>Betaproteobacteria</taxon>
        <taxon>Neisseriales</taxon>
        <taxon>Chromobacteriaceae</taxon>
        <taxon>Paludibacterium</taxon>
    </lineage>
</organism>
<feature type="transmembrane region" description="Helical" evidence="10">
    <location>
        <begin position="161"/>
        <end position="183"/>
    </location>
</feature>
<name>A0A4R7AYM7_9NEIS</name>
<gene>
    <name evidence="13" type="ORF">DFP86_11583</name>
</gene>
<dbReference type="GO" id="GO:0005886">
    <property type="term" value="C:plasma membrane"/>
    <property type="evidence" value="ECO:0007669"/>
    <property type="project" value="UniProtKB-SubCell"/>
</dbReference>
<dbReference type="GO" id="GO:0015098">
    <property type="term" value="F:molybdate ion transmembrane transporter activity"/>
    <property type="evidence" value="ECO:0007669"/>
    <property type="project" value="UniProtKB-UniRule"/>
</dbReference>
<evidence type="ECO:0000313" key="13">
    <source>
        <dbReference type="EMBL" id="TDR73051.1"/>
    </source>
</evidence>
<dbReference type="PANTHER" id="PTHR30183:SF8">
    <property type="entry name" value="MOLYBDENUM TRANSPORT SYSTEM PERMEASE"/>
    <property type="match status" value="1"/>
</dbReference>
<dbReference type="PANTHER" id="PTHR30183">
    <property type="entry name" value="MOLYBDENUM TRANSPORT SYSTEM PERMEASE PROTEIN MODB"/>
    <property type="match status" value="1"/>
</dbReference>
<evidence type="ECO:0000256" key="6">
    <source>
        <dbReference type="ARBA" id="ARBA00022505"/>
    </source>
</evidence>
<evidence type="ECO:0000256" key="4">
    <source>
        <dbReference type="ARBA" id="ARBA00022448"/>
    </source>
</evidence>
<evidence type="ECO:0000256" key="8">
    <source>
        <dbReference type="ARBA" id="ARBA00022989"/>
    </source>
</evidence>
<dbReference type="SUPFAM" id="SSF161098">
    <property type="entry name" value="MetI-like"/>
    <property type="match status" value="1"/>
</dbReference>
<keyword evidence="11" id="KW-0997">Cell inner membrane</keyword>
<dbReference type="CDD" id="cd06261">
    <property type="entry name" value="TM_PBP2"/>
    <property type="match status" value="1"/>
</dbReference>
<keyword evidence="9 10" id="KW-0472">Membrane</keyword>
<keyword evidence="7 10" id="KW-0812">Transmembrane</keyword>
<feature type="transmembrane region" description="Helical" evidence="10">
    <location>
        <begin position="46"/>
        <end position="67"/>
    </location>
</feature>
<dbReference type="InterPro" id="IPR000515">
    <property type="entry name" value="MetI-like"/>
</dbReference>